<reference evidence="1 2" key="1">
    <citation type="submission" date="2024-06" db="EMBL/GenBank/DDBJ databases">
        <title>Genomic Encyclopedia of Type Strains, Phase IV (KMG-IV): sequencing the most valuable type-strain genomes for metagenomic binning, comparative biology and taxonomic classification.</title>
        <authorList>
            <person name="Goeker M."/>
        </authorList>
    </citation>
    <scope>NUCLEOTIDE SEQUENCE [LARGE SCALE GENOMIC DNA]</scope>
    <source>
        <strain evidence="1 2">DSM 105042</strain>
    </source>
</reference>
<sequence>MGDSWERHESLSALAQAIIDRRAILFVGAGVSMQVGLPSWQALTEYMADELELDRDLLSKPDVHYQTVAEYYRLRGGNMDLLGHWLRDNWSTCQEQVARSAAHELLVSLDFPIIYTTNYDRNLEAAFEHHGKPYAKITNARDLTEVSEGVTQIIKFHGDLDDPASLVLAESDHFERLSFETPLDVRFRADALGKTVLFIGYSMSDMNIRLLLYRLWQTWHRSGFAEDRPPSFIFMPRGNEVQEAVLRHWGISVLRDETEEPGRALINFLSGLASEVALLDAARKKPFN</sequence>
<protein>
    <recommendedName>
        <fullName evidence="3">Sir2 family NAD-dependent protein deacetylase</fullName>
    </recommendedName>
</protein>
<accession>A0ABV2H535</accession>
<dbReference type="Gene3D" id="3.40.50.1220">
    <property type="entry name" value="TPP-binding domain"/>
    <property type="match status" value="1"/>
</dbReference>
<keyword evidence="2" id="KW-1185">Reference proteome</keyword>
<evidence type="ECO:0000313" key="1">
    <source>
        <dbReference type="EMBL" id="MET3585650.1"/>
    </source>
</evidence>
<dbReference type="InterPro" id="IPR029035">
    <property type="entry name" value="DHS-like_NAD/FAD-binding_dom"/>
</dbReference>
<proteinExistence type="predicted"/>
<organism evidence="1 2">
    <name type="scientific">Pseudorhizobium tarimense</name>
    <dbReference type="NCBI Taxonomy" id="1079109"/>
    <lineage>
        <taxon>Bacteria</taxon>
        <taxon>Pseudomonadati</taxon>
        <taxon>Pseudomonadota</taxon>
        <taxon>Alphaproteobacteria</taxon>
        <taxon>Hyphomicrobiales</taxon>
        <taxon>Rhizobiaceae</taxon>
        <taxon>Rhizobium/Agrobacterium group</taxon>
        <taxon>Pseudorhizobium</taxon>
    </lineage>
</organism>
<dbReference type="EMBL" id="JBEPLJ010000006">
    <property type="protein sequence ID" value="MET3585650.1"/>
    <property type="molecule type" value="Genomic_DNA"/>
</dbReference>
<dbReference type="SUPFAM" id="SSF52467">
    <property type="entry name" value="DHS-like NAD/FAD-binding domain"/>
    <property type="match status" value="1"/>
</dbReference>
<evidence type="ECO:0008006" key="3">
    <source>
        <dbReference type="Google" id="ProtNLM"/>
    </source>
</evidence>
<dbReference type="CDD" id="cd01406">
    <property type="entry name" value="SIR2-like"/>
    <property type="match status" value="1"/>
</dbReference>
<dbReference type="InterPro" id="IPR014583">
    <property type="entry name" value="Uncharacterised_Sir2-like"/>
</dbReference>
<gene>
    <name evidence="1" type="ORF">ABID21_001759</name>
</gene>
<evidence type="ECO:0000313" key="2">
    <source>
        <dbReference type="Proteomes" id="UP001549031"/>
    </source>
</evidence>
<dbReference type="Proteomes" id="UP001549031">
    <property type="component" value="Unassembled WGS sequence"/>
</dbReference>
<dbReference type="RefSeq" id="WP_247243599.1">
    <property type="nucleotide sequence ID" value="NZ_JALJRA010000006.1"/>
</dbReference>
<name>A0ABV2H535_9HYPH</name>
<comment type="caution">
    <text evidence="1">The sequence shown here is derived from an EMBL/GenBank/DDBJ whole genome shotgun (WGS) entry which is preliminary data.</text>
</comment>
<dbReference type="PIRSF" id="PIRSF033541">
    <property type="entry name" value="ORF25P_Sir2"/>
    <property type="match status" value="1"/>
</dbReference>
<dbReference type="Pfam" id="PF13289">
    <property type="entry name" value="SIR2_2"/>
    <property type="match status" value="1"/>
</dbReference>